<evidence type="ECO:0000256" key="6">
    <source>
        <dbReference type="RuleBase" id="RU363032"/>
    </source>
</evidence>
<dbReference type="Pfam" id="PF00528">
    <property type="entry name" value="BPD_transp_1"/>
    <property type="match status" value="1"/>
</dbReference>
<keyword evidence="5 6" id="KW-0472">Membrane</keyword>
<evidence type="ECO:0000256" key="4">
    <source>
        <dbReference type="ARBA" id="ARBA00022989"/>
    </source>
</evidence>
<proteinExistence type="inferred from homology"/>
<dbReference type="PANTHER" id="PTHR30177:SF33">
    <property type="entry name" value="POSSIBLE OSMOPROTECTANT (GLYCINE BETAINE_CARNITINE_CHOLINE_L-PROLINE) TRANSPORT INTEGRAL MEMBRANE PROTEIN ABC TRANSPORTER PROZ"/>
    <property type="match status" value="1"/>
</dbReference>
<dbReference type="Gene3D" id="1.10.3720.10">
    <property type="entry name" value="MetI-like"/>
    <property type="match status" value="1"/>
</dbReference>
<dbReference type="PROSITE" id="PS50928">
    <property type="entry name" value="ABC_TM1"/>
    <property type="match status" value="1"/>
</dbReference>
<gene>
    <name evidence="8" type="ORF">ACFQV2_33130</name>
</gene>
<evidence type="ECO:0000259" key="7">
    <source>
        <dbReference type="PROSITE" id="PS50928"/>
    </source>
</evidence>
<evidence type="ECO:0000256" key="2">
    <source>
        <dbReference type="ARBA" id="ARBA00022448"/>
    </source>
</evidence>
<dbReference type="InterPro" id="IPR000515">
    <property type="entry name" value="MetI-like"/>
</dbReference>
<comment type="subcellular location">
    <subcellularLocation>
        <location evidence="6">Cell membrane</location>
        <topology evidence="6">Multi-pass membrane protein</topology>
    </subcellularLocation>
    <subcellularLocation>
        <location evidence="1">Membrane</location>
        <topology evidence="1">Multi-pass membrane protein</topology>
    </subcellularLocation>
</comment>
<organism evidence="8 9">
    <name type="scientific">Actinokineospora soli</name>
    <dbReference type="NCBI Taxonomy" id="1048753"/>
    <lineage>
        <taxon>Bacteria</taxon>
        <taxon>Bacillati</taxon>
        <taxon>Actinomycetota</taxon>
        <taxon>Actinomycetes</taxon>
        <taxon>Pseudonocardiales</taxon>
        <taxon>Pseudonocardiaceae</taxon>
        <taxon>Actinokineospora</taxon>
    </lineage>
</organism>
<dbReference type="EMBL" id="JBHTEY010000004">
    <property type="protein sequence ID" value="MFC7617544.1"/>
    <property type="molecule type" value="Genomic_DNA"/>
</dbReference>
<feature type="transmembrane region" description="Helical" evidence="6">
    <location>
        <begin position="194"/>
        <end position="214"/>
    </location>
</feature>
<comment type="caution">
    <text evidence="8">The sequence shown here is derived from an EMBL/GenBank/DDBJ whole genome shotgun (WGS) entry which is preliminary data.</text>
</comment>
<feature type="transmembrane region" description="Helical" evidence="6">
    <location>
        <begin position="158"/>
        <end position="182"/>
    </location>
</feature>
<keyword evidence="3 6" id="KW-0812">Transmembrane</keyword>
<dbReference type="Proteomes" id="UP001596512">
    <property type="component" value="Unassembled WGS sequence"/>
</dbReference>
<dbReference type="InterPro" id="IPR051204">
    <property type="entry name" value="ABC_transp_perm/SBD"/>
</dbReference>
<name>A0ABW2TUY6_9PSEU</name>
<reference evidence="9" key="1">
    <citation type="journal article" date="2019" name="Int. J. Syst. Evol. Microbiol.">
        <title>The Global Catalogue of Microorganisms (GCM) 10K type strain sequencing project: providing services to taxonomists for standard genome sequencing and annotation.</title>
        <authorList>
            <consortium name="The Broad Institute Genomics Platform"/>
            <consortium name="The Broad Institute Genome Sequencing Center for Infectious Disease"/>
            <person name="Wu L."/>
            <person name="Ma J."/>
        </authorList>
    </citation>
    <scope>NUCLEOTIDE SEQUENCE [LARGE SCALE GENOMIC DNA]</scope>
    <source>
        <strain evidence="9">JCM 17695</strain>
    </source>
</reference>
<evidence type="ECO:0000256" key="1">
    <source>
        <dbReference type="ARBA" id="ARBA00004141"/>
    </source>
</evidence>
<evidence type="ECO:0000256" key="5">
    <source>
        <dbReference type="ARBA" id="ARBA00023136"/>
    </source>
</evidence>
<feature type="transmembrane region" description="Helical" evidence="6">
    <location>
        <begin position="78"/>
        <end position="106"/>
    </location>
</feature>
<dbReference type="InterPro" id="IPR035906">
    <property type="entry name" value="MetI-like_sf"/>
</dbReference>
<keyword evidence="9" id="KW-1185">Reference proteome</keyword>
<accession>A0ABW2TUY6</accession>
<evidence type="ECO:0000313" key="8">
    <source>
        <dbReference type="EMBL" id="MFC7617544.1"/>
    </source>
</evidence>
<sequence>MSIFEKLWAWLTDPANWTTTAGTPGIPQRLAEHLQYTAVAVLIAAVIAVPLGAYIGHTNRGTTFVVGLVNSFRALPELGLLILLVLSMGIVLAVEALTIALVLIAVPPLLAGTYAGVRNVDPAVVDAARGMGMRERDVLLKVELPNALPLVLGALRTAALQVIATASIAAFVTLGGLGRYVIDGLAFREFEQMAGGAVLIAALAVLVELVLIGVQRLVVPPGLRTHQVRRSR</sequence>
<feature type="transmembrane region" description="Helical" evidence="6">
    <location>
        <begin position="34"/>
        <end position="57"/>
    </location>
</feature>
<comment type="similarity">
    <text evidence="6">Belongs to the binding-protein-dependent transport system permease family.</text>
</comment>
<keyword evidence="4 6" id="KW-1133">Transmembrane helix</keyword>
<keyword evidence="2 6" id="KW-0813">Transport</keyword>
<protein>
    <submittedName>
        <fullName evidence="8">ABC transporter permease</fullName>
    </submittedName>
</protein>
<dbReference type="SUPFAM" id="SSF161098">
    <property type="entry name" value="MetI-like"/>
    <property type="match status" value="1"/>
</dbReference>
<dbReference type="CDD" id="cd06261">
    <property type="entry name" value="TM_PBP2"/>
    <property type="match status" value="1"/>
</dbReference>
<evidence type="ECO:0000313" key="9">
    <source>
        <dbReference type="Proteomes" id="UP001596512"/>
    </source>
</evidence>
<dbReference type="PANTHER" id="PTHR30177">
    <property type="entry name" value="GLYCINE BETAINE/L-PROLINE TRANSPORT SYSTEM PERMEASE PROTEIN PROW"/>
    <property type="match status" value="1"/>
</dbReference>
<evidence type="ECO:0000256" key="3">
    <source>
        <dbReference type="ARBA" id="ARBA00022692"/>
    </source>
</evidence>
<feature type="domain" description="ABC transmembrane type-1" evidence="7">
    <location>
        <begin position="30"/>
        <end position="211"/>
    </location>
</feature>